<dbReference type="Gene3D" id="3.10.129.10">
    <property type="entry name" value="Hotdog Thioesterase"/>
    <property type="match status" value="1"/>
</dbReference>
<dbReference type="InterPro" id="IPR040170">
    <property type="entry name" value="Cytosol_ACT"/>
</dbReference>
<evidence type="ECO:0000256" key="1">
    <source>
        <dbReference type="ARBA" id="ARBA00010458"/>
    </source>
</evidence>
<dbReference type="AlphaFoldDB" id="A0A7Y0L630"/>
<dbReference type="PANTHER" id="PTHR11049">
    <property type="entry name" value="ACYL COENZYME A THIOESTER HYDROLASE"/>
    <property type="match status" value="1"/>
</dbReference>
<keyword evidence="7" id="KW-1185">Reference proteome</keyword>
<dbReference type="InterPro" id="IPR029069">
    <property type="entry name" value="HotDog_dom_sf"/>
</dbReference>
<dbReference type="InterPro" id="IPR006683">
    <property type="entry name" value="Thioestr_dom"/>
</dbReference>
<comment type="caution">
    <text evidence="6">The sequence shown here is derived from an EMBL/GenBank/DDBJ whole genome shotgun (WGS) entry which is preliminary data.</text>
</comment>
<evidence type="ECO:0000313" key="7">
    <source>
        <dbReference type="Proteomes" id="UP000533476"/>
    </source>
</evidence>
<dbReference type="GO" id="GO:0009062">
    <property type="term" value="P:fatty acid catabolic process"/>
    <property type="evidence" value="ECO:0007669"/>
    <property type="project" value="TreeGrafter"/>
</dbReference>
<dbReference type="RefSeq" id="WP_169101566.1">
    <property type="nucleotide sequence ID" value="NZ_JABBVZ010000072.1"/>
</dbReference>
<proteinExistence type="inferred from homology"/>
<evidence type="ECO:0000256" key="4">
    <source>
        <dbReference type="SAM" id="MobiDB-lite"/>
    </source>
</evidence>
<gene>
    <name evidence="6" type="ORF">HIJ39_16330</name>
</gene>
<feature type="domain" description="HotDog ACOT-type" evidence="5">
    <location>
        <begin position="3"/>
        <end position="114"/>
    </location>
</feature>
<organism evidence="6 7">
    <name type="scientific">Sulfobacillus harzensis</name>
    <dbReference type="NCBI Taxonomy" id="2729629"/>
    <lineage>
        <taxon>Bacteria</taxon>
        <taxon>Bacillati</taxon>
        <taxon>Bacillota</taxon>
        <taxon>Clostridia</taxon>
        <taxon>Eubacteriales</taxon>
        <taxon>Clostridiales Family XVII. Incertae Sedis</taxon>
        <taxon>Sulfobacillus</taxon>
    </lineage>
</organism>
<dbReference type="InterPro" id="IPR033120">
    <property type="entry name" value="HOTDOG_ACOT"/>
</dbReference>
<dbReference type="PANTHER" id="PTHR11049:SF24">
    <property type="entry name" value="CYTOSOLIC ACYL COENZYME A THIOESTER HYDROLASE"/>
    <property type="match status" value="1"/>
</dbReference>
<evidence type="ECO:0000259" key="5">
    <source>
        <dbReference type="PROSITE" id="PS51770"/>
    </source>
</evidence>
<dbReference type="PROSITE" id="PS51770">
    <property type="entry name" value="HOTDOG_ACOT"/>
    <property type="match status" value="1"/>
</dbReference>
<dbReference type="GO" id="GO:0005829">
    <property type="term" value="C:cytosol"/>
    <property type="evidence" value="ECO:0007669"/>
    <property type="project" value="TreeGrafter"/>
</dbReference>
<reference evidence="6 7" key="1">
    <citation type="submission" date="2020-04" db="EMBL/GenBank/DDBJ databases">
        <authorList>
            <person name="Zhang R."/>
            <person name="Schippers A."/>
        </authorList>
    </citation>
    <scope>NUCLEOTIDE SEQUENCE [LARGE SCALE GENOMIC DNA]</scope>
    <source>
        <strain evidence="6 7">DSM 109850</strain>
    </source>
</reference>
<dbReference type="SUPFAM" id="SSF54637">
    <property type="entry name" value="Thioesterase/thiol ester dehydrase-isomerase"/>
    <property type="match status" value="1"/>
</dbReference>
<feature type="region of interest" description="Disordered" evidence="4">
    <location>
        <begin position="122"/>
        <end position="141"/>
    </location>
</feature>
<sequence>MSAGPRGDITHRVLPSDVNHLGTLFGGRLLEWMDGAAEIAAARYARRVVVTVAMEQVVFTQPVQVGDLVRIEAAIDRIGRTSIRVQVTAWRELTDGTAVIACAARLTFVALDASGRPVPVRGACPDADAPQAAETSPSSPA</sequence>
<evidence type="ECO:0000256" key="3">
    <source>
        <dbReference type="PROSITE-ProRule" id="PRU01106"/>
    </source>
</evidence>
<comment type="similarity">
    <text evidence="1">Belongs to the acyl coenzyme A hydrolase family.</text>
</comment>
<keyword evidence="2 3" id="KW-0378">Hydrolase</keyword>
<dbReference type="GO" id="GO:0006637">
    <property type="term" value="P:acyl-CoA metabolic process"/>
    <property type="evidence" value="ECO:0007669"/>
    <property type="project" value="TreeGrafter"/>
</dbReference>
<dbReference type="CDD" id="cd03442">
    <property type="entry name" value="BFIT_BACH"/>
    <property type="match status" value="1"/>
</dbReference>
<dbReference type="Pfam" id="PF03061">
    <property type="entry name" value="4HBT"/>
    <property type="match status" value="1"/>
</dbReference>
<evidence type="ECO:0000256" key="2">
    <source>
        <dbReference type="ARBA" id="ARBA00022801"/>
    </source>
</evidence>
<protein>
    <submittedName>
        <fullName evidence="6">Acyl-CoA thioesterase</fullName>
    </submittedName>
</protein>
<name>A0A7Y0L630_9FIRM</name>
<dbReference type="Proteomes" id="UP000533476">
    <property type="component" value="Unassembled WGS sequence"/>
</dbReference>
<dbReference type="EMBL" id="JABBVZ010000072">
    <property type="protein sequence ID" value="NMP23901.1"/>
    <property type="molecule type" value="Genomic_DNA"/>
</dbReference>
<dbReference type="GO" id="GO:0052816">
    <property type="term" value="F:long-chain fatty acyl-CoA hydrolase activity"/>
    <property type="evidence" value="ECO:0007669"/>
    <property type="project" value="TreeGrafter"/>
</dbReference>
<evidence type="ECO:0000313" key="6">
    <source>
        <dbReference type="EMBL" id="NMP23901.1"/>
    </source>
</evidence>
<accession>A0A7Y0L630</accession>